<accession>A0A9D1DZL2</accession>
<evidence type="ECO:0000313" key="3">
    <source>
        <dbReference type="Proteomes" id="UP000824241"/>
    </source>
</evidence>
<keyword evidence="1" id="KW-0812">Transmembrane</keyword>
<feature type="transmembrane region" description="Helical" evidence="1">
    <location>
        <begin position="12"/>
        <end position="32"/>
    </location>
</feature>
<evidence type="ECO:0000256" key="1">
    <source>
        <dbReference type="SAM" id="Phobius"/>
    </source>
</evidence>
<name>A0A9D1DZL2_9FIRM</name>
<keyword evidence="1" id="KW-1133">Transmembrane helix</keyword>
<gene>
    <name evidence="2" type="ORF">IAB37_09920</name>
</gene>
<reference evidence="2" key="2">
    <citation type="journal article" date="2021" name="PeerJ">
        <title>Extensive microbial diversity within the chicken gut microbiome revealed by metagenomics and culture.</title>
        <authorList>
            <person name="Gilroy R."/>
            <person name="Ravi A."/>
            <person name="Getino M."/>
            <person name="Pursley I."/>
            <person name="Horton D.L."/>
            <person name="Alikhan N.F."/>
            <person name="Baker D."/>
            <person name="Gharbi K."/>
            <person name="Hall N."/>
            <person name="Watson M."/>
            <person name="Adriaenssens E.M."/>
            <person name="Foster-Nyarko E."/>
            <person name="Jarju S."/>
            <person name="Secka A."/>
            <person name="Antonio M."/>
            <person name="Oren A."/>
            <person name="Chaudhuri R.R."/>
            <person name="La Ragione R."/>
            <person name="Hildebrand F."/>
            <person name="Pallen M.J."/>
        </authorList>
    </citation>
    <scope>NUCLEOTIDE SEQUENCE</scope>
    <source>
        <strain evidence="2">CHK189-12415</strain>
    </source>
</reference>
<protein>
    <recommendedName>
        <fullName evidence="4">YitT family protein</fullName>
    </recommendedName>
</protein>
<reference evidence="2" key="1">
    <citation type="submission" date="2020-10" db="EMBL/GenBank/DDBJ databases">
        <authorList>
            <person name="Gilroy R."/>
        </authorList>
    </citation>
    <scope>NUCLEOTIDE SEQUENCE</scope>
    <source>
        <strain evidence="2">CHK189-12415</strain>
    </source>
</reference>
<dbReference type="EMBL" id="DVHA01000319">
    <property type="protein sequence ID" value="HIR61878.1"/>
    <property type="molecule type" value="Genomic_DNA"/>
</dbReference>
<comment type="caution">
    <text evidence="2">The sequence shown here is derived from an EMBL/GenBank/DDBJ whole genome shotgun (WGS) entry which is preliminary data.</text>
</comment>
<dbReference type="PANTHER" id="PTHR40078:SF1">
    <property type="entry name" value="INTEGRAL MEMBRANE PROTEIN"/>
    <property type="match status" value="1"/>
</dbReference>
<dbReference type="InterPro" id="IPR038750">
    <property type="entry name" value="YczE/YyaS-like"/>
</dbReference>
<evidence type="ECO:0008006" key="4">
    <source>
        <dbReference type="Google" id="ProtNLM"/>
    </source>
</evidence>
<feature type="transmembrane region" description="Helical" evidence="1">
    <location>
        <begin position="52"/>
        <end position="72"/>
    </location>
</feature>
<feature type="transmembrane region" description="Helical" evidence="1">
    <location>
        <begin position="108"/>
        <end position="128"/>
    </location>
</feature>
<feature type="transmembrane region" description="Helical" evidence="1">
    <location>
        <begin position="79"/>
        <end position="96"/>
    </location>
</feature>
<dbReference type="AlphaFoldDB" id="A0A9D1DZL2"/>
<proteinExistence type="predicted"/>
<keyword evidence="1" id="KW-0472">Membrane</keyword>
<evidence type="ECO:0000313" key="2">
    <source>
        <dbReference type="EMBL" id="HIR61878.1"/>
    </source>
</evidence>
<dbReference type="Pfam" id="PF19700">
    <property type="entry name" value="DUF6198"/>
    <property type="match status" value="1"/>
</dbReference>
<dbReference type="PANTHER" id="PTHR40078">
    <property type="entry name" value="INTEGRAL MEMBRANE PROTEIN-RELATED"/>
    <property type="match status" value="1"/>
</dbReference>
<dbReference type="Proteomes" id="UP000824241">
    <property type="component" value="Unassembled WGS sequence"/>
</dbReference>
<feature type="transmembrane region" description="Helical" evidence="1">
    <location>
        <begin position="159"/>
        <end position="181"/>
    </location>
</feature>
<organism evidence="2 3">
    <name type="scientific">Candidatus Faecivivens stercoravium</name>
    <dbReference type="NCBI Taxonomy" id="2840803"/>
    <lineage>
        <taxon>Bacteria</taxon>
        <taxon>Bacillati</taxon>
        <taxon>Bacillota</taxon>
        <taxon>Clostridia</taxon>
        <taxon>Eubacteriales</taxon>
        <taxon>Oscillospiraceae</taxon>
        <taxon>Oscillospiraceae incertae sedis</taxon>
        <taxon>Candidatus Faecivivens</taxon>
    </lineage>
</organism>
<sequence length="223" mass="24469">MEKPRKVLRGELALVFAVIINSFGVVLMLQSQSGISAISSVPYAFSEVLPQLSLGTWTYIFQGLLIASLFVLRRKIVPEYLLSFAVGFCFGIFVDLHESWVQLLPQSLPLDVLYFAVSYLLIAFGIALSNRCRMPITPTDLFPRELAAIAKVRYSRIKIAFDVICLLVTVCLTFICLGRIMGLGAGTVIAALTMGKAIGIIGEALDRHVAFVSVFDHSGRNHA</sequence>